<evidence type="ECO:0000256" key="3">
    <source>
        <dbReference type="ARBA" id="ARBA00022741"/>
    </source>
</evidence>
<comment type="caution">
    <text evidence="5">The sequence shown here is derived from an EMBL/GenBank/DDBJ whole genome shotgun (WGS) entry which is preliminary data.</text>
</comment>
<evidence type="ECO:0000313" key="6">
    <source>
        <dbReference type="Proteomes" id="UP000178188"/>
    </source>
</evidence>
<reference evidence="5 6" key="1">
    <citation type="journal article" date="2016" name="Nat. Commun.">
        <title>Thousands of microbial genomes shed light on interconnected biogeochemical processes in an aquifer system.</title>
        <authorList>
            <person name="Anantharaman K."/>
            <person name="Brown C.T."/>
            <person name="Hug L.A."/>
            <person name="Sharon I."/>
            <person name="Castelle C.J."/>
            <person name="Probst A.J."/>
            <person name="Thomas B.C."/>
            <person name="Singh A."/>
            <person name="Wilkins M.J."/>
            <person name="Karaoz U."/>
            <person name="Brodie E.L."/>
            <person name="Williams K.H."/>
            <person name="Hubbard S.S."/>
            <person name="Banfield J.F."/>
        </authorList>
    </citation>
    <scope>NUCLEOTIDE SEQUENCE [LARGE SCALE GENOMIC DNA]</scope>
</reference>
<keyword evidence="2" id="KW-0545">Nucleotide biosynthesis</keyword>
<dbReference type="Gene3D" id="3.40.50.300">
    <property type="entry name" value="P-loop containing nucleotide triphosphate hydrolases"/>
    <property type="match status" value="1"/>
</dbReference>
<protein>
    <recommendedName>
        <fullName evidence="7">Adenylate kinase</fullName>
    </recommendedName>
</protein>
<dbReference type="GO" id="GO:0019205">
    <property type="term" value="F:nucleobase-containing compound kinase activity"/>
    <property type="evidence" value="ECO:0007669"/>
    <property type="project" value="InterPro"/>
</dbReference>
<dbReference type="PROSITE" id="PS00113">
    <property type="entry name" value="ADENYLATE_KINASE"/>
    <property type="match status" value="1"/>
</dbReference>
<evidence type="ECO:0000256" key="2">
    <source>
        <dbReference type="ARBA" id="ARBA00022727"/>
    </source>
</evidence>
<accession>A0A1F4ZUC0</accession>
<evidence type="ECO:0000256" key="4">
    <source>
        <dbReference type="ARBA" id="ARBA00022777"/>
    </source>
</evidence>
<dbReference type="Proteomes" id="UP000178188">
    <property type="component" value="Unassembled WGS sequence"/>
</dbReference>
<keyword evidence="3" id="KW-0547">Nucleotide-binding</keyword>
<evidence type="ECO:0008006" key="7">
    <source>
        <dbReference type="Google" id="ProtNLM"/>
    </source>
</evidence>
<proteinExistence type="predicted"/>
<sequence>MKGLEFPLNGTKVEGLSREFDLADYNSRQEYFEAKAGLDIIKIRDYLKNRTFVAYLVGKKASGKGTRIGMFAELFGEKIVHIGVGDIVRGVHSEIKTTKGWDELKSYLEKNYRGYISPEEGMKAISNRTQDKVSVPNELMLSLIKREIAKYPQKSVFLDGFPRTLDQVSYSLFFRELMGYRDDPDVFILVDTPLSVIDERIKYRIVCPICKISRNMKLHITRDVDFNSNTGKYVMHCDNPACERAEMIAKEGDEMGIEPISGRLEKDEGVLRSILGLHGVPKILLRTHVPVEESHKYFDNYEITPEYVLSVDKKTQKVRVEEKPWTIRDDNGVLSHSLIAAVDVVLMVRQLVDVLNL</sequence>
<dbReference type="SUPFAM" id="SSF52540">
    <property type="entry name" value="P-loop containing nucleoside triphosphate hydrolases"/>
    <property type="match status" value="1"/>
</dbReference>
<name>A0A1F4ZUC0_9BACT</name>
<dbReference type="InterPro" id="IPR000850">
    <property type="entry name" value="Adenylat/UMP-CMP_kin"/>
</dbReference>
<dbReference type="AlphaFoldDB" id="A0A1F4ZUC0"/>
<dbReference type="GO" id="GO:0005524">
    <property type="term" value="F:ATP binding"/>
    <property type="evidence" value="ECO:0007669"/>
    <property type="project" value="InterPro"/>
</dbReference>
<evidence type="ECO:0000256" key="1">
    <source>
        <dbReference type="ARBA" id="ARBA00022679"/>
    </source>
</evidence>
<evidence type="ECO:0000313" key="5">
    <source>
        <dbReference type="EMBL" id="OGD09047.1"/>
    </source>
</evidence>
<dbReference type="PANTHER" id="PTHR23359">
    <property type="entry name" value="NUCLEOTIDE KINASE"/>
    <property type="match status" value="1"/>
</dbReference>
<gene>
    <name evidence="5" type="ORF">A2395_00020</name>
</gene>
<dbReference type="GO" id="GO:0009165">
    <property type="term" value="P:nucleotide biosynthetic process"/>
    <property type="evidence" value="ECO:0007669"/>
    <property type="project" value="UniProtKB-KW"/>
</dbReference>
<dbReference type="EMBL" id="MEXU01000062">
    <property type="protein sequence ID" value="OGD09047.1"/>
    <property type="molecule type" value="Genomic_DNA"/>
</dbReference>
<keyword evidence="1" id="KW-0808">Transferase</keyword>
<keyword evidence="4" id="KW-0418">Kinase</keyword>
<dbReference type="InterPro" id="IPR033690">
    <property type="entry name" value="Adenylat_kinase_CS"/>
</dbReference>
<dbReference type="Pfam" id="PF00406">
    <property type="entry name" value="ADK"/>
    <property type="match status" value="1"/>
</dbReference>
<dbReference type="InterPro" id="IPR027417">
    <property type="entry name" value="P-loop_NTPase"/>
</dbReference>
<organism evidence="5 6">
    <name type="scientific">Candidatus Amesbacteria bacterium RIFOXYB1_FULL_47_9</name>
    <dbReference type="NCBI Taxonomy" id="1797266"/>
    <lineage>
        <taxon>Bacteria</taxon>
        <taxon>Candidatus Amesiibacteriota</taxon>
    </lineage>
</organism>